<dbReference type="InterPro" id="IPR027417">
    <property type="entry name" value="P-loop_NTPase"/>
</dbReference>
<accession>A0AB74UQX2</accession>
<dbReference type="Gene3D" id="3.30.420.240">
    <property type="match status" value="1"/>
</dbReference>
<name>A0AB74UQX2_9GAMM</name>
<sequence>MNRLAAHDRIRQWRADPVSFVRDNFGVEPDAWQHDALTALGGEMNPKRELALKACTGPGKSATLAWAGWHRLACFAATGEHPKGAALSITGDNLKDNLWSELAKWQTRSPFLQAAFNWTKEKIYAFDHPETWFLSARSFAKDANAEAIGRALSGLHSQFPFVLLDETGDMPVAVGKAAQQIFTGLPQDAAIIQAGNPTSIDGLLYDTCVNRTAGRVVITITADPDDAKRTPRVSIDHAREMIATYGRDNPWVMATILGLFPPGGFRSLLGIEDVTAAMERHHRESDYDFAAKVLGVDVAREGDDASVMFPRQGIAAFAPKVMRNVRTTDGAGFVAHKEREWGADAVFIDNTGGFGGGWIDNLYLLGRAPIGVHFAAKAGDKRYANKRAEMWFAMAEWVKAGGALPNEPNLIAELTTPTYSFKGDQFLIEPKEQIKKRLGRSPDLADALALTFAYPVSPRPRFAGLEAAVAGSYDPAGGTAAYDPYARLEG</sequence>
<dbReference type="AlphaFoldDB" id="A0AB74UQX2"/>
<evidence type="ECO:0008006" key="2">
    <source>
        <dbReference type="Google" id="ProtNLM"/>
    </source>
</evidence>
<dbReference type="EMBL" id="CP170721">
    <property type="protein sequence ID" value="XIA19173.1"/>
    <property type="molecule type" value="Genomic_DNA"/>
</dbReference>
<gene>
    <name evidence="1" type="ORF">ACFYG5_03240</name>
</gene>
<dbReference type="RefSeq" id="WP_395119644.1">
    <property type="nucleotide sequence ID" value="NZ_CP170721.1"/>
</dbReference>
<organism evidence="1">
    <name type="scientific">Rhodanobacter sp. FW102-FHT14D07</name>
    <dbReference type="NCBI Taxonomy" id="3351462"/>
    <lineage>
        <taxon>Bacteria</taxon>
        <taxon>Pseudomonadati</taxon>
        <taxon>Pseudomonadota</taxon>
        <taxon>Gammaproteobacteria</taxon>
        <taxon>Lysobacterales</taxon>
        <taxon>Rhodanobacteraceae</taxon>
        <taxon>Rhodanobacter</taxon>
    </lineage>
</organism>
<proteinExistence type="predicted"/>
<evidence type="ECO:0000313" key="1">
    <source>
        <dbReference type="EMBL" id="XIA19173.1"/>
    </source>
</evidence>
<protein>
    <recommendedName>
        <fullName evidence="2">Terminase</fullName>
    </recommendedName>
</protein>
<dbReference type="Gene3D" id="3.40.50.300">
    <property type="entry name" value="P-loop containing nucleotide triphosphate hydrolases"/>
    <property type="match status" value="1"/>
</dbReference>
<reference evidence="1" key="1">
    <citation type="submission" date="2024-10" db="EMBL/GenBank/DDBJ databases">
        <authorList>
            <person name="Lesea H.P."/>
            <person name="Kuehl J.V."/>
            <person name="Chandonia J.-M."/>
        </authorList>
    </citation>
    <scope>NUCLEOTIDE SEQUENCE</scope>
    <source>
        <strain evidence="1">FW102-FHT14D07</strain>
    </source>
</reference>